<reference evidence="1" key="1">
    <citation type="submission" date="2018-02" db="EMBL/GenBank/DDBJ databases">
        <title>Rhizophora mucronata_Transcriptome.</title>
        <authorList>
            <person name="Meera S.P."/>
            <person name="Sreeshan A."/>
            <person name="Augustine A."/>
        </authorList>
    </citation>
    <scope>NUCLEOTIDE SEQUENCE</scope>
    <source>
        <tissue evidence="1">Leaf</tissue>
    </source>
</reference>
<sequence>MWRPFVIELECVCVFRLFGFNLPLIQRCNCSKSLYPFVYPSWCFLYPLGDLILCLFSANLSAF</sequence>
<dbReference type="EMBL" id="GGEC01004829">
    <property type="protein sequence ID" value="MBW85312.1"/>
    <property type="molecule type" value="Transcribed_RNA"/>
</dbReference>
<name>A0A2P2IVS7_RHIMU</name>
<organism evidence="1">
    <name type="scientific">Rhizophora mucronata</name>
    <name type="common">Asiatic mangrove</name>
    <dbReference type="NCBI Taxonomy" id="61149"/>
    <lineage>
        <taxon>Eukaryota</taxon>
        <taxon>Viridiplantae</taxon>
        <taxon>Streptophyta</taxon>
        <taxon>Embryophyta</taxon>
        <taxon>Tracheophyta</taxon>
        <taxon>Spermatophyta</taxon>
        <taxon>Magnoliopsida</taxon>
        <taxon>eudicotyledons</taxon>
        <taxon>Gunneridae</taxon>
        <taxon>Pentapetalae</taxon>
        <taxon>rosids</taxon>
        <taxon>fabids</taxon>
        <taxon>Malpighiales</taxon>
        <taxon>Rhizophoraceae</taxon>
        <taxon>Rhizophora</taxon>
    </lineage>
</organism>
<dbReference type="AlphaFoldDB" id="A0A2P2IVS7"/>
<protein>
    <submittedName>
        <fullName evidence="1">Uncharacterized protein</fullName>
    </submittedName>
</protein>
<accession>A0A2P2IVS7</accession>
<evidence type="ECO:0000313" key="1">
    <source>
        <dbReference type="EMBL" id="MBW85312.1"/>
    </source>
</evidence>
<proteinExistence type="predicted"/>